<protein>
    <submittedName>
        <fullName evidence="2">von Willebrand factor A domain-containing protein 5A</fullName>
    </submittedName>
</protein>
<accession>A0ABR2HIJ2</accession>
<dbReference type="EMBL" id="JAPFFF010000027">
    <property type="protein sequence ID" value="KAK8848045.1"/>
    <property type="molecule type" value="Genomic_DNA"/>
</dbReference>
<name>A0ABR2HIJ2_9EUKA</name>
<evidence type="ECO:0000313" key="2">
    <source>
        <dbReference type="EMBL" id="KAK8848045.1"/>
    </source>
</evidence>
<proteinExistence type="predicted"/>
<reference evidence="2 3" key="1">
    <citation type="submission" date="2024-04" db="EMBL/GenBank/DDBJ databases">
        <title>Tritrichomonas musculus Genome.</title>
        <authorList>
            <person name="Alves-Ferreira E."/>
            <person name="Grigg M."/>
            <person name="Lorenzi H."/>
            <person name="Galac M."/>
        </authorList>
    </citation>
    <scope>NUCLEOTIDE SEQUENCE [LARGE SCALE GENOMIC DNA]</scope>
    <source>
        <strain evidence="2 3">EAF2021</strain>
    </source>
</reference>
<organism evidence="2 3">
    <name type="scientific">Tritrichomonas musculus</name>
    <dbReference type="NCBI Taxonomy" id="1915356"/>
    <lineage>
        <taxon>Eukaryota</taxon>
        <taxon>Metamonada</taxon>
        <taxon>Parabasalia</taxon>
        <taxon>Tritrichomonadida</taxon>
        <taxon>Tritrichomonadidae</taxon>
        <taxon>Tritrichomonas</taxon>
    </lineage>
</organism>
<dbReference type="InterPro" id="IPR013694">
    <property type="entry name" value="VIT"/>
</dbReference>
<comment type="caution">
    <text evidence="2">The sequence shown here is derived from an EMBL/GenBank/DDBJ whole genome shotgun (WGS) entry which is preliminary data.</text>
</comment>
<dbReference type="PANTHER" id="PTHR45737:SF6">
    <property type="entry name" value="VON WILLEBRAND FACTOR A DOMAIN-CONTAINING PROTEIN 5A"/>
    <property type="match status" value="1"/>
</dbReference>
<dbReference type="Pfam" id="PF08487">
    <property type="entry name" value="VIT"/>
    <property type="match status" value="1"/>
</dbReference>
<dbReference type="Proteomes" id="UP001470230">
    <property type="component" value="Unassembled WGS sequence"/>
</dbReference>
<keyword evidence="3" id="KW-1185">Reference proteome</keyword>
<evidence type="ECO:0000313" key="3">
    <source>
        <dbReference type="Proteomes" id="UP001470230"/>
    </source>
</evidence>
<feature type="domain" description="VIT" evidence="1">
    <location>
        <begin position="3"/>
        <end position="131"/>
    </location>
</feature>
<evidence type="ECO:0000259" key="1">
    <source>
        <dbReference type="PROSITE" id="PS51468"/>
    </source>
</evidence>
<dbReference type="SMART" id="SM00609">
    <property type="entry name" value="VIT"/>
    <property type="match status" value="1"/>
</dbReference>
<dbReference type="PROSITE" id="PS51468">
    <property type="entry name" value="VIT"/>
    <property type="match status" value="1"/>
</dbReference>
<dbReference type="PANTHER" id="PTHR45737">
    <property type="entry name" value="VON WILLEBRAND FACTOR A DOMAIN-CONTAINING PROTEIN 5A"/>
    <property type="match status" value="1"/>
</dbReference>
<sequence length="351" mass="39584">MVFGTCCIVSDDRIKSMSTKSVKIDGIQRGLLVNFEVTQTFYHTEKEAKEVSYIFPNDLKICIYDTTFVVGDEIIKPKLQSKDEAKKTYKEAVESGHTAILGTNIGYGMTQFKLGNVQPEIECKVILKLAFTAQVTKEKTFFIKFPIDVYTPSGSRGCLDVNTSHFNFQIQSDSEKVAKVTSNVKNAQFDEVTKTLSINDKIENDTNEKSIILTFETKEAFQSSCFITPTDSVNFDGCAISISPNLPHSDDTNSEFVFVVDCSGSMDGKSIRNVLNCSSSRFRVNHSSMLFVLVQVMRNFLRAQFNMMTQVLKKQLNWLRTWTPILAELTFIRHLKTSFLRSAFTVNGKSL</sequence>
<gene>
    <name evidence="2" type="ORF">M9Y10_019100</name>
</gene>